<dbReference type="Proteomes" id="UP000276568">
    <property type="component" value="Unassembled WGS sequence"/>
</dbReference>
<dbReference type="RefSeq" id="WP_128519997.1">
    <property type="nucleotide sequence ID" value="NZ_JALFCT010000043.1"/>
</dbReference>
<dbReference type="AlphaFoldDB" id="A0A3N0I4M9"/>
<sequence length="110" mass="13238">MNKYYSYKNFLEKKLVSKYGIHKIGDKEYMKFSNFGFLLHAFPDVQAFCIEYSDNMEQVKQWIFPEDGELFYVSDMTKSEILNSMIKEIEDNVDLSEDRIEQTMIDYKRL</sequence>
<evidence type="ECO:0000313" key="1">
    <source>
        <dbReference type="EMBL" id="RNM31838.1"/>
    </source>
</evidence>
<evidence type="ECO:0000313" key="2">
    <source>
        <dbReference type="Proteomes" id="UP000276568"/>
    </source>
</evidence>
<dbReference type="EMBL" id="RJQC01000001">
    <property type="protein sequence ID" value="RNM31838.1"/>
    <property type="molecule type" value="Genomic_DNA"/>
</dbReference>
<name>A0A3N0I4M9_9FIRM</name>
<organism evidence="1 2">
    <name type="scientific">Absicoccus porci</name>
    <dbReference type="NCBI Taxonomy" id="2486576"/>
    <lineage>
        <taxon>Bacteria</taxon>
        <taxon>Bacillati</taxon>
        <taxon>Bacillota</taxon>
        <taxon>Erysipelotrichia</taxon>
        <taxon>Erysipelotrichales</taxon>
        <taxon>Erysipelotrichaceae</taxon>
        <taxon>Absicoccus</taxon>
    </lineage>
</organism>
<accession>A0A3N0I4M9</accession>
<comment type="caution">
    <text evidence="1">The sequence shown here is derived from an EMBL/GenBank/DDBJ whole genome shotgun (WGS) entry which is preliminary data.</text>
</comment>
<reference evidence="1 2" key="1">
    <citation type="submission" date="2018-11" db="EMBL/GenBank/DDBJ databases">
        <title>Clostridium sp. nov., a member of the family Erysipelotrichaceae isolated from pig faeces.</title>
        <authorList>
            <person name="Chang Y.-H."/>
        </authorList>
    </citation>
    <scope>NUCLEOTIDE SEQUENCE [LARGE SCALE GENOMIC DNA]</scope>
    <source>
        <strain evidence="1 2">YH-panp20</strain>
    </source>
</reference>
<proteinExistence type="predicted"/>
<gene>
    <name evidence="1" type="ORF">EDX97_04630</name>
</gene>
<protein>
    <submittedName>
        <fullName evidence="1">Uncharacterized protein</fullName>
    </submittedName>
</protein>
<keyword evidence="2" id="KW-1185">Reference proteome</keyword>